<evidence type="ECO:0000259" key="9">
    <source>
        <dbReference type="PROSITE" id="PS50893"/>
    </source>
</evidence>
<dbReference type="RefSeq" id="WP_081648063.1">
    <property type="nucleotide sequence ID" value="NZ_JGZD01000014.1"/>
</dbReference>
<name>A0A087BJY3_9BIFI</name>
<evidence type="ECO:0000256" key="2">
    <source>
        <dbReference type="ARBA" id="ARBA00022475"/>
    </source>
</evidence>
<dbReference type="GO" id="GO:0016887">
    <property type="term" value="F:ATP hydrolysis activity"/>
    <property type="evidence" value="ECO:0007669"/>
    <property type="project" value="InterPro"/>
</dbReference>
<dbReference type="PROSITE" id="PS00211">
    <property type="entry name" value="ABC_TRANSPORTER_1"/>
    <property type="match status" value="1"/>
</dbReference>
<evidence type="ECO:0000256" key="5">
    <source>
        <dbReference type="ARBA" id="ARBA00022967"/>
    </source>
</evidence>
<sequence>MADVIELRDVRVSFHERGTVVDAVRGVSLSVRKGEVFGIVGFSGAGKSTLVRTINLLERPTSGRVLIDGEDVTDVRGAGLRALRRRIGFVFQGFNLVGNLTVARNIQFALKAGGRDRKDWSRRTHDLLRLVGLDEKFDSYPSGLSGGQKQRVAIARALANDPEILLCDEATSALDLETTEEILGLLKRINRTLGITIVFITHQLDVAKRIFDHVAVMEHGVIVEQGDTFDVFSQPAHPTTQALVNRYLGISIPPQLVPSLPEGTVVELRYRGEGALEPLISEVARRFDVSINVLHARVEYFGSHAIGILIVVVDGPGNSLTAALDELRAHVLGYRELDRGDLARVGDMGDIDRGGRAGNGGRAGEGMDDVASTEEDES</sequence>
<organism evidence="10 11">
    <name type="scientific">Bifidobacterium minimum</name>
    <dbReference type="NCBI Taxonomy" id="1693"/>
    <lineage>
        <taxon>Bacteria</taxon>
        <taxon>Bacillati</taxon>
        <taxon>Actinomycetota</taxon>
        <taxon>Actinomycetes</taxon>
        <taxon>Bifidobacteriales</taxon>
        <taxon>Bifidobacteriaceae</taxon>
        <taxon>Bifidobacterium</taxon>
    </lineage>
</organism>
<proteinExistence type="predicted"/>
<evidence type="ECO:0000256" key="1">
    <source>
        <dbReference type="ARBA" id="ARBA00022448"/>
    </source>
</evidence>
<dbReference type="Proteomes" id="UP000029014">
    <property type="component" value="Unassembled WGS sequence"/>
</dbReference>
<reference evidence="10 11" key="1">
    <citation type="submission" date="2014-03" db="EMBL/GenBank/DDBJ databases">
        <title>Genomics of Bifidobacteria.</title>
        <authorList>
            <person name="Ventura M."/>
            <person name="Milani C."/>
            <person name="Lugli G.A."/>
        </authorList>
    </citation>
    <scope>NUCLEOTIDE SEQUENCE [LARGE SCALE GENOMIC DNA]</scope>
    <source>
        <strain evidence="10 11">LMG 11592</strain>
    </source>
</reference>
<dbReference type="eggNOG" id="COG1135">
    <property type="taxonomic scope" value="Bacteria"/>
</dbReference>
<dbReference type="PANTHER" id="PTHR43166">
    <property type="entry name" value="AMINO ACID IMPORT ATP-BINDING PROTEIN"/>
    <property type="match status" value="1"/>
</dbReference>
<keyword evidence="2" id="KW-1003">Cell membrane</keyword>
<evidence type="ECO:0000256" key="4">
    <source>
        <dbReference type="ARBA" id="ARBA00022840"/>
    </source>
</evidence>
<accession>A0A087BJY3</accession>
<dbReference type="InterPro" id="IPR045865">
    <property type="entry name" value="ACT-like_dom_sf"/>
</dbReference>
<dbReference type="InterPro" id="IPR041701">
    <property type="entry name" value="MetN_ABC"/>
</dbReference>
<dbReference type="InterPro" id="IPR018449">
    <property type="entry name" value="NIL_domain"/>
</dbReference>
<evidence type="ECO:0000313" key="10">
    <source>
        <dbReference type="EMBL" id="KFI71333.1"/>
    </source>
</evidence>
<dbReference type="PROSITE" id="PS50893">
    <property type="entry name" value="ABC_TRANSPORTER_2"/>
    <property type="match status" value="1"/>
</dbReference>
<dbReference type="Gene3D" id="3.30.70.260">
    <property type="match status" value="1"/>
</dbReference>
<dbReference type="EMBL" id="JGZD01000014">
    <property type="protein sequence ID" value="KFI71333.1"/>
    <property type="molecule type" value="Genomic_DNA"/>
</dbReference>
<dbReference type="InterPro" id="IPR003593">
    <property type="entry name" value="AAA+_ATPase"/>
</dbReference>
<keyword evidence="11" id="KW-1185">Reference proteome</keyword>
<dbReference type="InterPro" id="IPR017871">
    <property type="entry name" value="ABC_transporter-like_CS"/>
</dbReference>
<keyword evidence="5" id="KW-1278">Translocase</keyword>
<feature type="domain" description="ABC transporter" evidence="9">
    <location>
        <begin position="5"/>
        <end position="244"/>
    </location>
</feature>
<evidence type="ECO:0000256" key="7">
    <source>
        <dbReference type="ARBA" id="ARBA00023136"/>
    </source>
</evidence>
<dbReference type="InterPro" id="IPR050086">
    <property type="entry name" value="MetN_ABC_transporter-like"/>
</dbReference>
<dbReference type="Pfam" id="PF09383">
    <property type="entry name" value="NIL"/>
    <property type="match status" value="1"/>
</dbReference>
<keyword evidence="6" id="KW-0029">Amino-acid transport</keyword>
<gene>
    <name evidence="10" type="ORF">BMIN_1549</name>
</gene>
<dbReference type="AlphaFoldDB" id="A0A087BJY3"/>
<dbReference type="GO" id="GO:0005524">
    <property type="term" value="F:ATP binding"/>
    <property type="evidence" value="ECO:0007669"/>
    <property type="project" value="UniProtKB-KW"/>
</dbReference>
<dbReference type="InterPro" id="IPR003439">
    <property type="entry name" value="ABC_transporter-like_ATP-bd"/>
</dbReference>
<evidence type="ECO:0000256" key="8">
    <source>
        <dbReference type="SAM" id="MobiDB-lite"/>
    </source>
</evidence>
<dbReference type="SUPFAM" id="SSF55021">
    <property type="entry name" value="ACT-like"/>
    <property type="match status" value="1"/>
</dbReference>
<evidence type="ECO:0000256" key="3">
    <source>
        <dbReference type="ARBA" id="ARBA00022741"/>
    </source>
</evidence>
<dbReference type="SMART" id="SM00930">
    <property type="entry name" value="NIL"/>
    <property type="match status" value="1"/>
</dbReference>
<evidence type="ECO:0000256" key="6">
    <source>
        <dbReference type="ARBA" id="ARBA00022970"/>
    </source>
</evidence>
<feature type="region of interest" description="Disordered" evidence="8">
    <location>
        <begin position="349"/>
        <end position="378"/>
    </location>
</feature>
<dbReference type="EC" id="3.6.3.32" evidence="10"/>
<dbReference type="GO" id="GO:0006865">
    <property type="term" value="P:amino acid transport"/>
    <property type="evidence" value="ECO:0007669"/>
    <property type="project" value="UniProtKB-KW"/>
</dbReference>
<dbReference type="STRING" id="1693.BMIN_1549"/>
<protein>
    <submittedName>
        <fullName evidence="10">ABC transporter ATP-binding protein</fullName>
        <ecNumber evidence="10">3.6.3.32</ecNumber>
    </submittedName>
</protein>
<keyword evidence="1" id="KW-0813">Transport</keyword>
<dbReference type="Pfam" id="PF00005">
    <property type="entry name" value="ABC_tran"/>
    <property type="match status" value="1"/>
</dbReference>
<dbReference type="InterPro" id="IPR027417">
    <property type="entry name" value="P-loop_NTPase"/>
</dbReference>
<keyword evidence="10" id="KW-0378">Hydrolase</keyword>
<keyword evidence="4 10" id="KW-0067">ATP-binding</keyword>
<feature type="compositionally biased region" description="Acidic residues" evidence="8">
    <location>
        <begin position="366"/>
        <end position="378"/>
    </location>
</feature>
<keyword evidence="3" id="KW-0547">Nucleotide-binding</keyword>
<dbReference type="PANTHER" id="PTHR43166:SF30">
    <property type="entry name" value="METHIONINE IMPORT ATP-BINDING PROTEIN METN"/>
    <property type="match status" value="1"/>
</dbReference>
<dbReference type="SMART" id="SM00382">
    <property type="entry name" value="AAA"/>
    <property type="match status" value="1"/>
</dbReference>
<comment type="caution">
    <text evidence="10">The sequence shown here is derived from an EMBL/GenBank/DDBJ whole genome shotgun (WGS) entry which is preliminary data.</text>
</comment>
<dbReference type="CDD" id="cd03258">
    <property type="entry name" value="ABC_MetN_methionine_transporter"/>
    <property type="match status" value="1"/>
</dbReference>
<evidence type="ECO:0000313" key="11">
    <source>
        <dbReference type="Proteomes" id="UP000029014"/>
    </source>
</evidence>
<dbReference type="Gene3D" id="3.40.50.300">
    <property type="entry name" value="P-loop containing nucleotide triphosphate hydrolases"/>
    <property type="match status" value="1"/>
</dbReference>
<dbReference type="SUPFAM" id="SSF52540">
    <property type="entry name" value="P-loop containing nucleoside triphosphate hydrolases"/>
    <property type="match status" value="1"/>
</dbReference>
<keyword evidence="7" id="KW-0472">Membrane</keyword>